<keyword evidence="2 3" id="KW-0456">Lyase</keyword>
<dbReference type="PIRSF" id="PIRSF001365">
    <property type="entry name" value="DHDPS"/>
    <property type="match status" value="1"/>
</dbReference>
<dbReference type="OrthoDB" id="9796205at2"/>
<gene>
    <name evidence="5" type="ORF">SAMN05660909_01743</name>
</gene>
<dbReference type="SMART" id="SM01130">
    <property type="entry name" value="DHDPS"/>
    <property type="match status" value="1"/>
</dbReference>
<dbReference type="CDD" id="cd00408">
    <property type="entry name" value="DHDPS-like"/>
    <property type="match status" value="1"/>
</dbReference>
<feature type="active site" description="Proton donor/acceptor" evidence="4">
    <location>
        <position position="137"/>
    </location>
</feature>
<dbReference type="RefSeq" id="WP_089760678.1">
    <property type="nucleotide sequence ID" value="NZ_BKAT01000009.1"/>
</dbReference>
<evidence type="ECO:0000313" key="6">
    <source>
        <dbReference type="Proteomes" id="UP000199656"/>
    </source>
</evidence>
<keyword evidence="6" id="KW-1185">Reference proteome</keyword>
<feature type="active site" description="Schiff-base intermediate with substrate" evidence="4">
    <location>
        <position position="165"/>
    </location>
</feature>
<dbReference type="InterPro" id="IPR013785">
    <property type="entry name" value="Aldolase_TIM"/>
</dbReference>
<protein>
    <submittedName>
        <fullName evidence="5">4-hydroxy-tetrahydrodipicolinate synthase</fullName>
    </submittedName>
</protein>
<dbReference type="Proteomes" id="UP000199656">
    <property type="component" value="Unassembled WGS sequence"/>
</dbReference>
<proteinExistence type="inferred from homology"/>
<dbReference type="GO" id="GO:0008840">
    <property type="term" value="F:4-hydroxy-tetrahydrodipicolinate synthase activity"/>
    <property type="evidence" value="ECO:0007669"/>
    <property type="project" value="TreeGrafter"/>
</dbReference>
<comment type="similarity">
    <text evidence="1 3">Belongs to the DapA family.</text>
</comment>
<dbReference type="STRING" id="408074.SAMN05660909_01743"/>
<dbReference type="PANTHER" id="PTHR12128:SF66">
    <property type="entry name" value="4-HYDROXY-2-OXOGLUTARATE ALDOLASE, MITOCHONDRIAL"/>
    <property type="match status" value="1"/>
</dbReference>
<dbReference type="InterPro" id="IPR002220">
    <property type="entry name" value="DapA-like"/>
</dbReference>
<dbReference type="EMBL" id="FNRL01000006">
    <property type="protein sequence ID" value="SEA38743.1"/>
    <property type="molecule type" value="Genomic_DNA"/>
</dbReference>
<evidence type="ECO:0000313" key="5">
    <source>
        <dbReference type="EMBL" id="SEA38743.1"/>
    </source>
</evidence>
<evidence type="ECO:0000256" key="4">
    <source>
        <dbReference type="PIRSR" id="PIRSR001365-1"/>
    </source>
</evidence>
<dbReference type="Gene3D" id="3.20.20.70">
    <property type="entry name" value="Aldolase class I"/>
    <property type="match status" value="1"/>
</dbReference>
<sequence>MQKKFVPVMITPFNLKAQIDLGMVEALVDFYLEAGVEGFFANCLSSEMYSISEDERLELTQHVVRYVNGRVPVVATGSFGLTINDKAEFTKKIYDTGVDSVIMITGHFANVDEPDDILLKRFDQLFSLTGDIPLGLYECPAPYKRIITPAILKTLLATNRLIYHKDTSCNVEQVKAKLDVVKGSRLEFYDAHTPNAVASMQMGAAGMSSISGNFYPEILVWLCKNVLEEDKQEDVRWIQSELQRVDPLIHIAYPMSAKYFLQQRGFPVRTISRAHALELTPEQKQTLQQIHRDFLGWCERLQIQPVQAAALPSH</sequence>
<name>A0A1H4AS72_9BACT</name>
<dbReference type="AlphaFoldDB" id="A0A1H4AS72"/>
<dbReference type="Pfam" id="PF00701">
    <property type="entry name" value="DHDPS"/>
    <property type="match status" value="1"/>
</dbReference>
<reference evidence="6" key="1">
    <citation type="submission" date="2016-10" db="EMBL/GenBank/DDBJ databases">
        <authorList>
            <person name="Varghese N."/>
            <person name="Submissions S."/>
        </authorList>
    </citation>
    <scope>NUCLEOTIDE SEQUENCE [LARGE SCALE GENOMIC DNA]</scope>
    <source>
        <strain evidence="6">DSM 23920</strain>
    </source>
</reference>
<organism evidence="5 6">
    <name type="scientific">Chitinophaga terrae</name>
    <name type="common">ex Kim and Jung 2007</name>
    <dbReference type="NCBI Taxonomy" id="408074"/>
    <lineage>
        <taxon>Bacteria</taxon>
        <taxon>Pseudomonadati</taxon>
        <taxon>Bacteroidota</taxon>
        <taxon>Chitinophagia</taxon>
        <taxon>Chitinophagales</taxon>
        <taxon>Chitinophagaceae</taxon>
        <taxon>Chitinophaga</taxon>
    </lineage>
</organism>
<accession>A0A1H4AS72</accession>
<evidence type="ECO:0000256" key="2">
    <source>
        <dbReference type="ARBA" id="ARBA00023239"/>
    </source>
</evidence>
<evidence type="ECO:0000256" key="1">
    <source>
        <dbReference type="ARBA" id="ARBA00007592"/>
    </source>
</evidence>
<dbReference type="PANTHER" id="PTHR12128">
    <property type="entry name" value="DIHYDRODIPICOLINATE SYNTHASE"/>
    <property type="match status" value="1"/>
</dbReference>
<evidence type="ECO:0000256" key="3">
    <source>
        <dbReference type="PIRNR" id="PIRNR001365"/>
    </source>
</evidence>
<dbReference type="SUPFAM" id="SSF51569">
    <property type="entry name" value="Aldolase"/>
    <property type="match status" value="1"/>
</dbReference>